<gene>
    <name evidence="9" type="ORF">HNP84_001667</name>
</gene>
<evidence type="ECO:0000256" key="7">
    <source>
        <dbReference type="SAM" id="MobiDB-lite"/>
    </source>
</evidence>
<evidence type="ECO:0000256" key="1">
    <source>
        <dbReference type="ARBA" id="ARBA00004651"/>
    </source>
</evidence>
<dbReference type="PANTHER" id="PTHR14969">
    <property type="entry name" value="SPHINGOSINE-1-PHOSPHATE PHOSPHOHYDROLASE"/>
    <property type="match status" value="1"/>
</dbReference>
<keyword evidence="3" id="KW-0812">Transmembrane</keyword>
<keyword evidence="4" id="KW-0378">Hydrolase</keyword>
<dbReference type="InterPro" id="IPR000326">
    <property type="entry name" value="PAP2/HPO"/>
</dbReference>
<proteinExistence type="predicted"/>
<dbReference type="SUPFAM" id="SSF48317">
    <property type="entry name" value="Acid phosphatase/Vanadium-dependent haloperoxidase"/>
    <property type="match status" value="1"/>
</dbReference>
<dbReference type="InterPro" id="IPR036938">
    <property type="entry name" value="PAP2/HPO_sf"/>
</dbReference>
<comment type="subcellular location">
    <subcellularLocation>
        <location evidence="1">Cell membrane</location>
        <topology evidence="1">Multi-pass membrane protein</topology>
    </subcellularLocation>
</comment>
<dbReference type="SMART" id="SM00014">
    <property type="entry name" value="acidPPc"/>
    <property type="match status" value="1"/>
</dbReference>
<dbReference type="GO" id="GO:0005886">
    <property type="term" value="C:plasma membrane"/>
    <property type="evidence" value="ECO:0007669"/>
    <property type="project" value="UniProtKB-SubCell"/>
</dbReference>
<dbReference type="RefSeq" id="WP_221335982.1">
    <property type="nucleotide sequence ID" value="NZ_BAABIX010000028.1"/>
</dbReference>
<dbReference type="AlphaFoldDB" id="A0A840NTB9"/>
<evidence type="ECO:0000256" key="4">
    <source>
        <dbReference type="ARBA" id="ARBA00022801"/>
    </source>
</evidence>
<evidence type="ECO:0000256" key="6">
    <source>
        <dbReference type="ARBA" id="ARBA00023136"/>
    </source>
</evidence>
<evidence type="ECO:0000259" key="8">
    <source>
        <dbReference type="SMART" id="SM00014"/>
    </source>
</evidence>
<evidence type="ECO:0000256" key="5">
    <source>
        <dbReference type="ARBA" id="ARBA00022989"/>
    </source>
</evidence>
<evidence type="ECO:0000313" key="10">
    <source>
        <dbReference type="Proteomes" id="UP000578449"/>
    </source>
</evidence>
<keyword evidence="5" id="KW-1133">Transmembrane helix</keyword>
<evidence type="ECO:0000256" key="3">
    <source>
        <dbReference type="ARBA" id="ARBA00022692"/>
    </source>
</evidence>
<sequence length="199" mass="20580">MRIKSRLHVLDKHLFHAVARAHWPGGEQILPPLSRAADNSLLWAGFAAGFALSGHPRLRRAATRGMLAIGLASPLVNLVGKQIFGRNRPSPVNLPLARLLAMPTSASFPSGHSASAAAFATAVAMEAPGLVAAPVAVVAAAVCFSRVYTGVHYPGDVLAGAGVGVATGLLTWRLWPRPRPAAGEGEGEGEGQAEPIEPA</sequence>
<evidence type="ECO:0000256" key="2">
    <source>
        <dbReference type="ARBA" id="ARBA00022475"/>
    </source>
</evidence>
<feature type="domain" description="Phosphatidic acid phosphatase type 2/haloperoxidase" evidence="8">
    <location>
        <begin position="63"/>
        <end position="172"/>
    </location>
</feature>
<name>A0A840NTB9_9ACTN</name>
<keyword evidence="10" id="KW-1185">Reference proteome</keyword>
<organism evidence="9 10">
    <name type="scientific">Thermocatellispora tengchongensis</name>
    <dbReference type="NCBI Taxonomy" id="1073253"/>
    <lineage>
        <taxon>Bacteria</taxon>
        <taxon>Bacillati</taxon>
        <taxon>Actinomycetota</taxon>
        <taxon>Actinomycetes</taxon>
        <taxon>Streptosporangiales</taxon>
        <taxon>Streptosporangiaceae</taxon>
        <taxon>Thermocatellispora</taxon>
    </lineage>
</organism>
<keyword evidence="2" id="KW-1003">Cell membrane</keyword>
<protein>
    <submittedName>
        <fullName evidence="9">Membrane-associated phospholipid phosphatase</fullName>
    </submittedName>
</protein>
<dbReference type="Proteomes" id="UP000578449">
    <property type="component" value="Unassembled WGS sequence"/>
</dbReference>
<feature type="region of interest" description="Disordered" evidence="7">
    <location>
        <begin position="179"/>
        <end position="199"/>
    </location>
</feature>
<dbReference type="Gene3D" id="1.20.144.10">
    <property type="entry name" value="Phosphatidic acid phosphatase type 2/haloperoxidase"/>
    <property type="match status" value="1"/>
</dbReference>
<reference evidence="9 10" key="1">
    <citation type="submission" date="2020-08" db="EMBL/GenBank/DDBJ databases">
        <title>Genomic Encyclopedia of Type Strains, Phase IV (KMG-IV): sequencing the most valuable type-strain genomes for metagenomic binning, comparative biology and taxonomic classification.</title>
        <authorList>
            <person name="Goeker M."/>
        </authorList>
    </citation>
    <scope>NUCLEOTIDE SEQUENCE [LARGE SCALE GENOMIC DNA]</scope>
    <source>
        <strain evidence="9 10">DSM 45615</strain>
    </source>
</reference>
<keyword evidence="6" id="KW-0472">Membrane</keyword>
<dbReference type="PANTHER" id="PTHR14969:SF62">
    <property type="entry name" value="DECAPRENYLPHOSPHORYL-5-PHOSPHORIBOSE PHOSPHATASE RV3807C-RELATED"/>
    <property type="match status" value="1"/>
</dbReference>
<comment type="caution">
    <text evidence="9">The sequence shown here is derived from an EMBL/GenBank/DDBJ whole genome shotgun (WGS) entry which is preliminary data.</text>
</comment>
<dbReference type="EMBL" id="JACHGN010000003">
    <property type="protein sequence ID" value="MBB5131954.1"/>
    <property type="molecule type" value="Genomic_DNA"/>
</dbReference>
<dbReference type="Pfam" id="PF01569">
    <property type="entry name" value="PAP2"/>
    <property type="match status" value="1"/>
</dbReference>
<evidence type="ECO:0000313" key="9">
    <source>
        <dbReference type="EMBL" id="MBB5131954.1"/>
    </source>
</evidence>
<dbReference type="CDD" id="cd01610">
    <property type="entry name" value="PAP2_like"/>
    <property type="match status" value="1"/>
</dbReference>
<accession>A0A840NTB9</accession>
<dbReference type="GO" id="GO:0016787">
    <property type="term" value="F:hydrolase activity"/>
    <property type="evidence" value="ECO:0007669"/>
    <property type="project" value="UniProtKB-KW"/>
</dbReference>